<comment type="subcellular location">
    <subcellularLocation>
        <location evidence="11">Cytoplasm</location>
    </subcellularLocation>
</comment>
<comment type="similarity">
    <text evidence="1 11">Belongs to the class-II aminoacyl-tRNA synthetase family.</text>
</comment>
<evidence type="ECO:0000256" key="12">
    <source>
        <dbReference type="SAM" id="Coils"/>
    </source>
</evidence>
<keyword evidence="10 11" id="KW-0030">Aminoacyl-tRNA synthetase</keyword>
<dbReference type="InterPro" id="IPR018164">
    <property type="entry name" value="Ala-tRNA-synth_IIc_N"/>
</dbReference>
<evidence type="ECO:0000256" key="8">
    <source>
        <dbReference type="ARBA" id="ARBA00022884"/>
    </source>
</evidence>
<evidence type="ECO:0000256" key="6">
    <source>
        <dbReference type="ARBA" id="ARBA00022833"/>
    </source>
</evidence>
<dbReference type="InterPro" id="IPR009000">
    <property type="entry name" value="Transl_B-barrel_sf"/>
</dbReference>
<feature type="domain" description="Alanyl-transfer RNA synthetases family profile" evidence="13">
    <location>
        <begin position="1"/>
        <end position="708"/>
    </location>
</feature>
<evidence type="ECO:0000256" key="11">
    <source>
        <dbReference type="HAMAP-Rule" id="MF_00036"/>
    </source>
</evidence>
<keyword evidence="3 11" id="KW-0436">Ligase</keyword>
<dbReference type="HAMAP" id="MF_00036_B">
    <property type="entry name" value="Ala_tRNA_synth_B"/>
    <property type="match status" value="1"/>
</dbReference>
<evidence type="ECO:0000256" key="3">
    <source>
        <dbReference type="ARBA" id="ARBA00022598"/>
    </source>
</evidence>
<evidence type="ECO:0000256" key="1">
    <source>
        <dbReference type="ARBA" id="ARBA00008226"/>
    </source>
</evidence>
<keyword evidence="6 11" id="KW-0862">Zinc</keyword>
<dbReference type="PANTHER" id="PTHR11777">
    <property type="entry name" value="ALANYL-TRNA SYNTHETASE"/>
    <property type="match status" value="1"/>
</dbReference>
<dbReference type="InterPro" id="IPR018162">
    <property type="entry name" value="Ala-tRNA-ligase_IIc_anticod-bd"/>
</dbReference>
<dbReference type="Gene3D" id="3.10.310.40">
    <property type="match status" value="1"/>
</dbReference>
<dbReference type="SUPFAM" id="SSF50447">
    <property type="entry name" value="Translation proteins"/>
    <property type="match status" value="1"/>
</dbReference>
<dbReference type="InterPro" id="IPR012947">
    <property type="entry name" value="tRNA_SAD"/>
</dbReference>
<evidence type="ECO:0000256" key="4">
    <source>
        <dbReference type="ARBA" id="ARBA00022723"/>
    </source>
</evidence>
<dbReference type="InterPro" id="IPR045864">
    <property type="entry name" value="aa-tRNA-synth_II/BPL/LPL"/>
</dbReference>
<comment type="cofactor">
    <cofactor evidence="11">
        <name>Zn(2+)</name>
        <dbReference type="ChEBI" id="CHEBI:29105"/>
    </cofactor>
    <text evidence="11">Binds 1 zinc ion per subunit.</text>
</comment>
<dbReference type="InterPro" id="IPR003156">
    <property type="entry name" value="DHHA1_dom"/>
</dbReference>
<keyword evidence="15" id="KW-1185">Reference proteome</keyword>
<gene>
    <name evidence="11 14" type="primary">alaS</name>
    <name evidence="14" type="ORF">QWY31_02740</name>
</gene>
<dbReference type="SUPFAM" id="SSF101353">
    <property type="entry name" value="Putative anticodon-binding domain of alanyl-tRNA synthetase (AlaRS)"/>
    <property type="match status" value="1"/>
</dbReference>
<name>A0ABT8F1R9_9BACT</name>
<keyword evidence="8 11" id="KW-0694">RNA-binding</keyword>
<dbReference type="CDD" id="cd00673">
    <property type="entry name" value="AlaRS_core"/>
    <property type="match status" value="1"/>
</dbReference>
<keyword evidence="2 11" id="KW-0820">tRNA-binding</keyword>
<dbReference type="InterPro" id="IPR023033">
    <property type="entry name" value="Ala_tRNA_ligase_euk/bac"/>
</dbReference>
<evidence type="ECO:0000256" key="10">
    <source>
        <dbReference type="ARBA" id="ARBA00023146"/>
    </source>
</evidence>
<dbReference type="NCBIfam" id="TIGR00344">
    <property type="entry name" value="alaS"/>
    <property type="match status" value="1"/>
</dbReference>
<evidence type="ECO:0000313" key="15">
    <source>
        <dbReference type="Proteomes" id="UP001168552"/>
    </source>
</evidence>
<comment type="caution">
    <text evidence="14">The sequence shown here is derived from an EMBL/GenBank/DDBJ whole genome shotgun (WGS) entry which is preliminary data.</text>
</comment>
<dbReference type="EC" id="6.1.1.7" evidence="11"/>
<dbReference type="GO" id="GO:0004813">
    <property type="term" value="F:alanine-tRNA ligase activity"/>
    <property type="evidence" value="ECO:0007669"/>
    <property type="project" value="UniProtKB-EC"/>
</dbReference>
<dbReference type="InterPro" id="IPR018165">
    <property type="entry name" value="Ala-tRNA-synth_IIc_core"/>
</dbReference>
<dbReference type="Pfam" id="PF02272">
    <property type="entry name" value="DHHA1"/>
    <property type="match status" value="1"/>
</dbReference>
<comment type="domain">
    <text evidence="11">Consists of three domains; the N-terminal catalytic domain, the editing domain and the C-terminal C-Ala domain. The editing domain removes incorrectly charged amino acids, while the C-Ala domain, along with tRNA(Ala), serves as a bridge to cooperatively bring together the editing and aminoacylation centers thus stimulating deacylation of misacylated tRNAs.</text>
</comment>
<dbReference type="PANTHER" id="PTHR11777:SF9">
    <property type="entry name" value="ALANINE--TRNA LIGASE, CYTOPLASMIC"/>
    <property type="match status" value="1"/>
</dbReference>
<dbReference type="SUPFAM" id="SSF55681">
    <property type="entry name" value="Class II aaRS and biotin synthetases"/>
    <property type="match status" value="1"/>
</dbReference>
<comment type="catalytic activity">
    <reaction evidence="11">
        <text>tRNA(Ala) + L-alanine + ATP = L-alanyl-tRNA(Ala) + AMP + diphosphate</text>
        <dbReference type="Rhea" id="RHEA:12540"/>
        <dbReference type="Rhea" id="RHEA-COMP:9657"/>
        <dbReference type="Rhea" id="RHEA-COMP:9923"/>
        <dbReference type="ChEBI" id="CHEBI:30616"/>
        <dbReference type="ChEBI" id="CHEBI:33019"/>
        <dbReference type="ChEBI" id="CHEBI:57972"/>
        <dbReference type="ChEBI" id="CHEBI:78442"/>
        <dbReference type="ChEBI" id="CHEBI:78497"/>
        <dbReference type="ChEBI" id="CHEBI:456215"/>
        <dbReference type="EC" id="6.1.1.7"/>
    </reaction>
</comment>
<keyword evidence="12" id="KW-0175">Coiled coil</keyword>
<dbReference type="Proteomes" id="UP001168552">
    <property type="component" value="Unassembled WGS sequence"/>
</dbReference>
<dbReference type="InterPro" id="IPR002318">
    <property type="entry name" value="Ala-tRNA-lgiase_IIc"/>
</dbReference>
<dbReference type="EMBL" id="JAUHJS010000001">
    <property type="protein sequence ID" value="MDN4164398.1"/>
    <property type="molecule type" value="Genomic_DNA"/>
</dbReference>
<feature type="binding site" evidence="11">
    <location>
        <position position="565"/>
    </location>
    <ligand>
        <name>Zn(2+)</name>
        <dbReference type="ChEBI" id="CHEBI:29105"/>
    </ligand>
</feature>
<keyword evidence="5 11" id="KW-0547">Nucleotide-binding</keyword>
<keyword evidence="7 11" id="KW-0067">ATP-binding</keyword>
<keyword evidence="11" id="KW-0963">Cytoplasm</keyword>
<dbReference type="Gene3D" id="3.30.930.10">
    <property type="entry name" value="Bira Bifunctional Protein, Domain 2"/>
    <property type="match status" value="1"/>
</dbReference>
<feature type="binding site" evidence="11">
    <location>
        <position position="669"/>
    </location>
    <ligand>
        <name>Zn(2+)</name>
        <dbReference type="ChEBI" id="CHEBI:29105"/>
    </ligand>
</feature>
<comment type="function">
    <text evidence="11">Catalyzes the attachment of alanine to tRNA(Ala) in a two-step reaction: alanine is first activated by ATP to form Ala-AMP and then transferred to the acceptor end of tRNA(Ala). Also edits incorrectly charged Ser-tRNA(Ala) and Gly-tRNA(Ala) via its editing domain.</text>
</comment>
<dbReference type="Gene3D" id="2.40.30.130">
    <property type="match status" value="1"/>
</dbReference>
<dbReference type="InterPro" id="IPR018163">
    <property type="entry name" value="Thr/Ala-tRNA-synth_IIc_edit"/>
</dbReference>
<feature type="coiled-coil region" evidence="12">
    <location>
        <begin position="730"/>
        <end position="757"/>
    </location>
</feature>
<dbReference type="RefSeq" id="WP_320002924.1">
    <property type="nucleotide sequence ID" value="NZ_JAUHJS010000001.1"/>
</dbReference>
<dbReference type="Pfam" id="PF07973">
    <property type="entry name" value="tRNA_SAD"/>
    <property type="match status" value="1"/>
</dbReference>
<organism evidence="14 15">
    <name type="scientific">Shiella aurantiaca</name>
    <dbReference type="NCBI Taxonomy" id="3058365"/>
    <lineage>
        <taxon>Bacteria</taxon>
        <taxon>Pseudomonadati</taxon>
        <taxon>Bacteroidota</taxon>
        <taxon>Cytophagia</taxon>
        <taxon>Cytophagales</taxon>
        <taxon>Shiellaceae</taxon>
        <taxon>Shiella</taxon>
    </lineage>
</organism>
<protein>
    <recommendedName>
        <fullName evidence="11">Alanine--tRNA ligase</fullName>
        <ecNumber evidence="11">6.1.1.7</ecNumber>
    </recommendedName>
    <alternativeName>
        <fullName evidence="11">Alanyl-tRNA synthetase</fullName>
        <shortName evidence="11">AlaRS</shortName>
    </alternativeName>
</protein>
<evidence type="ECO:0000256" key="5">
    <source>
        <dbReference type="ARBA" id="ARBA00022741"/>
    </source>
</evidence>
<feature type="binding site" evidence="11">
    <location>
        <position position="561"/>
    </location>
    <ligand>
        <name>Zn(2+)</name>
        <dbReference type="ChEBI" id="CHEBI:29105"/>
    </ligand>
</feature>
<keyword evidence="4 11" id="KW-0479">Metal-binding</keyword>
<dbReference type="PRINTS" id="PR00980">
    <property type="entry name" value="TRNASYNTHALA"/>
</dbReference>
<dbReference type="Pfam" id="PF01411">
    <property type="entry name" value="tRNA-synt_2c"/>
    <property type="match status" value="1"/>
</dbReference>
<dbReference type="SUPFAM" id="SSF55186">
    <property type="entry name" value="ThrRS/AlaRS common domain"/>
    <property type="match status" value="1"/>
</dbReference>
<dbReference type="InterPro" id="IPR050058">
    <property type="entry name" value="Ala-tRNA_ligase"/>
</dbReference>
<feature type="binding site" evidence="11">
    <location>
        <position position="665"/>
    </location>
    <ligand>
        <name>Zn(2+)</name>
        <dbReference type="ChEBI" id="CHEBI:29105"/>
    </ligand>
</feature>
<dbReference type="SMART" id="SM00863">
    <property type="entry name" value="tRNA_SAD"/>
    <property type="match status" value="1"/>
</dbReference>
<proteinExistence type="inferred from homology"/>
<sequence length="873" mass="97365">MEANRIRQKFLDYFKQQQHQIVASAPIVVKNDPTLMFTNAGMNPFKDFFLGNKIAQVTRIANTQKCLRVSGKHNDLEEVGIDTYHHTMFEMLGNWSFGDYFKEDAIRWAWELLTVEFGLPKERLYVTVFGGDDKENLAFDQEAHDFWKKHIAEDRILNGSKKDNFWEMGDTGPCGPCSEVHIDLRPEAEIAQIPGRDLVNNDHPQVIEIWNLVFMQFNRLANGKLESLPAKHVDTGMGFERLVRAIQGKSSNYDTDVFRPLIEVLEKTSGISYGIGETTDIAMRVMADHIRAVAFTIADGQLPSNTGAGYVIRRILRRAVRYGYTFLNFKEPVFNSLVPVLAEQLKEVFPELKQQEAFVAKVIQEEESAFLKTLDRGLKILADEMAKSASSKQISGKTAFELYDTFGFPLDLTQLIARENGFQVDVAGFDKEMAVQKDRSRNASATETGDWVVVREADSTDFVGYEATEAPARIVKYREVKGKGKNQVQLVLDRTPFYAESGGQVGDTGQLISSNETLYIVDTKKENDLIVHFVDKIPAQPQADFVAKVNTQKRGLTENNHSATHLLHAALRQVLGDHVQQKGSLVNEEVLRFDFSHFAKMTDEEIQEVERIVNTKVRENIALDEKRNVPIEQAKSLGAMALFGEKYGDFVRVITFDPSYSVELCGGTHVKATGQIGLFKIVSESSVAAGVRRIEALTSVAAEEYMSHQIQTLAQIKEVLKNPKDLLKSIQGLVEEKSALQKEIEQLYAQQAQQVKQQLESKMVSQNGVHVLIQPVSLPDADSLKNIAFQLKGQFATLFMVLAAEIKGNPQVAVMLSDDLVAKGLHAGNMVKELAKHIQGGGGGQPFYATAGGKDASGLNKVIQAAQEMAQKL</sequence>
<keyword evidence="9 11" id="KW-0648">Protein biosynthesis</keyword>
<evidence type="ECO:0000256" key="9">
    <source>
        <dbReference type="ARBA" id="ARBA00022917"/>
    </source>
</evidence>
<dbReference type="Gene3D" id="3.30.54.20">
    <property type="match status" value="1"/>
</dbReference>
<evidence type="ECO:0000313" key="14">
    <source>
        <dbReference type="EMBL" id="MDN4164398.1"/>
    </source>
</evidence>
<dbReference type="Gene3D" id="3.30.980.10">
    <property type="entry name" value="Threonyl-trna Synthetase, Chain A, domain 2"/>
    <property type="match status" value="1"/>
</dbReference>
<evidence type="ECO:0000256" key="7">
    <source>
        <dbReference type="ARBA" id="ARBA00022840"/>
    </source>
</evidence>
<evidence type="ECO:0000256" key="2">
    <source>
        <dbReference type="ARBA" id="ARBA00022555"/>
    </source>
</evidence>
<accession>A0ABT8F1R9</accession>
<evidence type="ECO:0000259" key="13">
    <source>
        <dbReference type="PROSITE" id="PS50860"/>
    </source>
</evidence>
<reference evidence="14" key="1">
    <citation type="submission" date="2023-06" db="EMBL/GenBank/DDBJ databases">
        <title>Cytophagales bacterium Strain LB-30, isolated from soil.</title>
        <authorList>
            <person name="Liu B."/>
        </authorList>
    </citation>
    <scope>NUCLEOTIDE SEQUENCE</scope>
    <source>
        <strain evidence="14">LB-30</strain>
    </source>
</reference>
<dbReference type="PROSITE" id="PS50860">
    <property type="entry name" value="AA_TRNA_LIGASE_II_ALA"/>
    <property type="match status" value="1"/>
</dbReference>